<dbReference type="GO" id="GO:0016787">
    <property type="term" value="F:hydrolase activity"/>
    <property type="evidence" value="ECO:0007669"/>
    <property type="project" value="UniProtKB-KW"/>
</dbReference>
<dbReference type="Proteomes" id="UP000243451">
    <property type="component" value="Unassembled WGS sequence"/>
</dbReference>
<keyword evidence="2" id="KW-0255">Endonuclease</keyword>
<sequence length="272" mass="29647">MQALVALANEKKASLVGAFFLVCSLLASCVQAEPPAASCAVPAGGETVYSRSVTDGDTLRLADGRRLRLAGINTPEIGRDGKASEPWAQAARRELLALVDDEPLQLKVGAGPRDHYGRTLGYLFDSHGRSVEAQLLQAGLGYAIVIPPNDALAECYLAAEADARQSRRGLWQSDPVQSVGRLENGGFQLLRGRVVAVTQTRPALWIDLDGPLTLRLERRDQAHFTALPDSSWAGRELEVRGWVVDRGEQQNGFRRFMINLRHPAQIHPVSTH</sequence>
<evidence type="ECO:0000256" key="1">
    <source>
        <dbReference type="ARBA" id="ARBA00022722"/>
    </source>
</evidence>
<dbReference type="Gene3D" id="2.40.50.90">
    <property type="match status" value="1"/>
</dbReference>
<feature type="signal peptide" evidence="4">
    <location>
        <begin position="1"/>
        <end position="32"/>
    </location>
</feature>
<dbReference type="EMBL" id="PPSK01000001">
    <property type="protein sequence ID" value="POB06183.1"/>
    <property type="molecule type" value="Genomic_DNA"/>
</dbReference>
<gene>
    <name evidence="6" type="ORF">C1949_00060</name>
</gene>
<name>A0A2P4EZI8_9GAMM</name>
<dbReference type="PROSITE" id="PS50830">
    <property type="entry name" value="TNASE_3"/>
    <property type="match status" value="1"/>
</dbReference>
<evidence type="ECO:0000313" key="7">
    <source>
        <dbReference type="Proteomes" id="UP000243451"/>
    </source>
</evidence>
<keyword evidence="7" id="KW-1185">Reference proteome</keyword>
<evidence type="ECO:0000256" key="2">
    <source>
        <dbReference type="ARBA" id="ARBA00022759"/>
    </source>
</evidence>
<proteinExistence type="predicted"/>
<evidence type="ECO:0000313" key="6">
    <source>
        <dbReference type="EMBL" id="POB06183.1"/>
    </source>
</evidence>
<dbReference type="PANTHER" id="PTHR12302">
    <property type="entry name" value="EBNA2 BINDING PROTEIN P100"/>
    <property type="match status" value="1"/>
</dbReference>
<feature type="domain" description="TNase-like" evidence="5">
    <location>
        <begin position="44"/>
        <end position="173"/>
    </location>
</feature>
<dbReference type="Pfam" id="PF00565">
    <property type="entry name" value="SNase"/>
    <property type="match status" value="1"/>
</dbReference>
<feature type="chain" id="PRO_5015171303" evidence="4">
    <location>
        <begin position="33"/>
        <end position="272"/>
    </location>
</feature>
<dbReference type="PANTHER" id="PTHR12302:SF3">
    <property type="entry name" value="SERINE_THREONINE-PROTEIN KINASE 31"/>
    <property type="match status" value="1"/>
</dbReference>
<evidence type="ECO:0000256" key="4">
    <source>
        <dbReference type="SAM" id="SignalP"/>
    </source>
</evidence>
<reference evidence="6 7" key="1">
    <citation type="submission" date="2018-01" db="EMBL/GenBank/DDBJ databases">
        <title>Draft genome of the type strain Pseudomonas oceani DSM 100277 isolated from the deep water in Okinawa trough, northwestern Pacific Ocean.</title>
        <authorList>
            <person name="Gomila M."/>
            <person name="Mulet M."/>
            <person name="Garcia-Valdes E."/>
            <person name="Lalucat J."/>
        </authorList>
    </citation>
    <scope>NUCLEOTIDE SEQUENCE [LARGE SCALE GENOMIC DNA]</scope>
    <source>
        <strain evidence="6 7">DSM 100277</strain>
    </source>
</reference>
<dbReference type="OrthoDB" id="6867997at2"/>
<organism evidence="6 7">
    <name type="scientific">Halopseudomonas oceani</name>
    <dbReference type="NCBI Taxonomy" id="1708783"/>
    <lineage>
        <taxon>Bacteria</taxon>
        <taxon>Pseudomonadati</taxon>
        <taxon>Pseudomonadota</taxon>
        <taxon>Gammaproteobacteria</taxon>
        <taxon>Pseudomonadales</taxon>
        <taxon>Pseudomonadaceae</taxon>
        <taxon>Halopseudomonas</taxon>
    </lineage>
</organism>
<dbReference type="SMART" id="SM00318">
    <property type="entry name" value="SNc"/>
    <property type="match status" value="1"/>
</dbReference>
<comment type="caution">
    <text evidence="6">The sequence shown here is derived from an EMBL/GenBank/DDBJ whole genome shotgun (WGS) entry which is preliminary data.</text>
</comment>
<dbReference type="AlphaFoldDB" id="A0A2P4EZI8"/>
<keyword evidence="3" id="KW-0378">Hydrolase</keyword>
<dbReference type="SUPFAM" id="SSF50199">
    <property type="entry name" value="Staphylococcal nuclease"/>
    <property type="match status" value="1"/>
</dbReference>
<dbReference type="GO" id="GO:0004519">
    <property type="term" value="F:endonuclease activity"/>
    <property type="evidence" value="ECO:0007669"/>
    <property type="project" value="UniProtKB-KW"/>
</dbReference>
<dbReference type="InterPro" id="IPR016071">
    <property type="entry name" value="Staphylococal_nuclease_OB-fold"/>
</dbReference>
<accession>A0A2P4EZI8</accession>
<protein>
    <submittedName>
        <fullName evidence="6">Nuclease</fullName>
    </submittedName>
</protein>
<evidence type="ECO:0000256" key="3">
    <source>
        <dbReference type="ARBA" id="ARBA00022801"/>
    </source>
</evidence>
<evidence type="ECO:0000259" key="5">
    <source>
        <dbReference type="PROSITE" id="PS50830"/>
    </source>
</evidence>
<keyword evidence="4" id="KW-0732">Signal</keyword>
<keyword evidence="1" id="KW-0540">Nuclease</keyword>
<dbReference type="InterPro" id="IPR035437">
    <property type="entry name" value="SNase_OB-fold_sf"/>
</dbReference>